<protein>
    <submittedName>
        <fullName evidence="2">Uncharacterized protein</fullName>
    </submittedName>
</protein>
<dbReference type="EMBL" id="CM026426">
    <property type="protein sequence ID" value="KAG0575355.1"/>
    <property type="molecule type" value="Genomic_DNA"/>
</dbReference>
<comment type="caution">
    <text evidence="2">The sequence shown here is derived from an EMBL/GenBank/DDBJ whole genome shotgun (WGS) entry which is preliminary data.</text>
</comment>
<feature type="region of interest" description="Disordered" evidence="1">
    <location>
        <begin position="1"/>
        <end position="35"/>
    </location>
</feature>
<organism evidence="2 3">
    <name type="scientific">Ceratodon purpureus</name>
    <name type="common">Fire moss</name>
    <name type="synonym">Dicranum purpureum</name>
    <dbReference type="NCBI Taxonomy" id="3225"/>
    <lineage>
        <taxon>Eukaryota</taxon>
        <taxon>Viridiplantae</taxon>
        <taxon>Streptophyta</taxon>
        <taxon>Embryophyta</taxon>
        <taxon>Bryophyta</taxon>
        <taxon>Bryophytina</taxon>
        <taxon>Bryopsida</taxon>
        <taxon>Dicranidae</taxon>
        <taxon>Pseudoditrichales</taxon>
        <taxon>Ditrichaceae</taxon>
        <taxon>Ceratodon</taxon>
    </lineage>
</organism>
<keyword evidence="3" id="KW-1185">Reference proteome</keyword>
<reference evidence="2" key="1">
    <citation type="submission" date="2020-06" db="EMBL/GenBank/DDBJ databases">
        <title>WGS assembly of Ceratodon purpureus strain R40.</title>
        <authorList>
            <person name="Carey S.B."/>
            <person name="Jenkins J."/>
            <person name="Shu S."/>
            <person name="Lovell J.T."/>
            <person name="Sreedasyam A."/>
            <person name="Maumus F."/>
            <person name="Tiley G.P."/>
            <person name="Fernandez-Pozo N."/>
            <person name="Barry K."/>
            <person name="Chen C."/>
            <person name="Wang M."/>
            <person name="Lipzen A."/>
            <person name="Daum C."/>
            <person name="Saski C.A."/>
            <person name="Payton A.C."/>
            <person name="Mcbreen J.C."/>
            <person name="Conrad R.E."/>
            <person name="Kollar L.M."/>
            <person name="Olsson S."/>
            <person name="Huttunen S."/>
            <person name="Landis J.B."/>
            <person name="Wickett N.J."/>
            <person name="Johnson M.G."/>
            <person name="Rensing S.A."/>
            <person name="Grimwood J."/>
            <person name="Schmutz J."/>
            <person name="Mcdaniel S.F."/>
        </authorList>
    </citation>
    <scope>NUCLEOTIDE SEQUENCE</scope>
    <source>
        <strain evidence="2">R40</strain>
    </source>
</reference>
<evidence type="ECO:0000313" key="3">
    <source>
        <dbReference type="Proteomes" id="UP000822688"/>
    </source>
</evidence>
<accession>A0A8T0HXG4</accession>
<evidence type="ECO:0000313" key="2">
    <source>
        <dbReference type="EMBL" id="KAG0575355.1"/>
    </source>
</evidence>
<proteinExistence type="predicted"/>
<evidence type="ECO:0000256" key="1">
    <source>
        <dbReference type="SAM" id="MobiDB-lite"/>
    </source>
</evidence>
<sequence length="106" mass="12147">MRPLSQTIHNHHDLGAAKSNDLSSTRRTTRAPKGLLKQMKRRSESNITMKELAELIHIYSMQRHGVGQRDRCCKDSEGEPVDVRWLTIRNYDNLQPPKTMGSTAFT</sequence>
<gene>
    <name evidence="2" type="ORF">KC19_VG339200</name>
</gene>
<name>A0A8T0HXG4_CERPU</name>
<dbReference type="Proteomes" id="UP000822688">
    <property type="component" value="Chromosome V"/>
</dbReference>
<dbReference type="AlphaFoldDB" id="A0A8T0HXG4"/>